<dbReference type="Proteomes" id="UP001257909">
    <property type="component" value="Unassembled WGS sequence"/>
</dbReference>
<dbReference type="SUPFAM" id="SSF48008">
    <property type="entry name" value="GntR ligand-binding domain-like"/>
    <property type="match status" value="1"/>
</dbReference>
<name>A0ABU1VX89_9GAMM</name>
<dbReference type="InterPro" id="IPR036388">
    <property type="entry name" value="WH-like_DNA-bd_sf"/>
</dbReference>
<keyword evidence="6" id="KW-1185">Reference proteome</keyword>
<dbReference type="InterPro" id="IPR008920">
    <property type="entry name" value="TF_FadR/GntR_C"/>
</dbReference>
<dbReference type="PRINTS" id="PR00035">
    <property type="entry name" value="HTHGNTR"/>
</dbReference>
<dbReference type="PANTHER" id="PTHR43537">
    <property type="entry name" value="TRANSCRIPTIONAL REGULATOR, GNTR FAMILY"/>
    <property type="match status" value="1"/>
</dbReference>
<keyword evidence="3" id="KW-0804">Transcription</keyword>
<dbReference type="PROSITE" id="PS50949">
    <property type="entry name" value="HTH_GNTR"/>
    <property type="match status" value="1"/>
</dbReference>
<accession>A0ABU1VX89</accession>
<dbReference type="SUPFAM" id="SSF46785">
    <property type="entry name" value="Winged helix' DNA-binding domain"/>
    <property type="match status" value="1"/>
</dbReference>
<dbReference type="Gene3D" id="1.20.120.530">
    <property type="entry name" value="GntR ligand-binding domain-like"/>
    <property type="match status" value="1"/>
</dbReference>
<feature type="domain" description="HTH gntR-type" evidence="4">
    <location>
        <begin position="6"/>
        <end position="73"/>
    </location>
</feature>
<dbReference type="RefSeq" id="WP_310275447.1">
    <property type="nucleotide sequence ID" value="NZ_JAVDWR010000002.1"/>
</dbReference>
<dbReference type="SMART" id="SM00345">
    <property type="entry name" value="HTH_GNTR"/>
    <property type="match status" value="1"/>
</dbReference>
<evidence type="ECO:0000256" key="1">
    <source>
        <dbReference type="ARBA" id="ARBA00023015"/>
    </source>
</evidence>
<dbReference type="GO" id="GO:0003677">
    <property type="term" value="F:DNA binding"/>
    <property type="evidence" value="ECO:0007669"/>
    <property type="project" value="UniProtKB-KW"/>
</dbReference>
<organism evidence="5 6">
    <name type="scientific">Rheinheimera soli</name>
    <dbReference type="NCBI Taxonomy" id="443616"/>
    <lineage>
        <taxon>Bacteria</taxon>
        <taxon>Pseudomonadati</taxon>
        <taxon>Pseudomonadota</taxon>
        <taxon>Gammaproteobacteria</taxon>
        <taxon>Chromatiales</taxon>
        <taxon>Chromatiaceae</taxon>
        <taxon>Rheinheimera</taxon>
    </lineage>
</organism>
<protein>
    <submittedName>
        <fullName evidence="5">DNA-binding GntR family transcriptional regulator</fullName>
    </submittedName>
</protein>
<dbReference type="Pfam" id="PF07729">
    <property type="entry name" value="FCD"/>
    <property type="match status" value="1"/>
</dbReference>
<proteinExistence type="predicted"/>
<keyword evidence="1" id="KW-0805">Transcription regulation</keyword>
<dbReference type="CDD" id="cd07377">
    <property type="entry name" value="WHTH_GntR"/>
    <property type="match status" value="1"/>
</dbReference>
<comment type="caution">
    <text evidence="5">The sequence shown here is derived from an EMBL/GenBank/DDBJ whole genome shotgun (WGS) entry which is preliminary data.</text>
</comment>
<sequence>MVIEYKTRTQVVVEAIREKILKGEIKAGEPLRQAALADELKVSRIPIREALLQLEAEGLVEFEAHKGATATKLSAEQVTELFELRALLETELLRLAIPKLTDAELDQTELILQQMNDAYQQSATSGTWSELNSRFHLSLYRAANRPLTFEMVQNLNSNSDRYIRVHLMLAGGVTKAGPEHVQLLDLCRQRKVEQACVVLKQHILGAAHEINQLVQKLDADAGQ</sequence>
<dbReference type="InterPro" id="IPR000524">
    <property type="entry name" value="Tscrpt_reg_HTH_GntR"/>
</dbReference>
<dbReference type="Pfam" id="PF00392">
    <property type="entry name" value="GntR"/>
    <property type="match status" value="1"/>
</dbReference>
<evidence type="ECO:0000313" key="5">
    <source>
        <dbReference type="EMBL" id="MDR7120205.1"/>
    </source>
</evidence>
<dbReference type="InterPro" id="IPR011711">
    <property type="entry name" value="GntR_C"/>
</dbReference>
<dbReference type="Gene3D" id="1.10.10.10">
    <property type="entry name" value="Winged helix-like DNA-binding domain superfamily/Winged helix DNA-binding domain"/>
    <property type="match status" value="1"/>
</dbReference>
<keyword evidence="2 5" id="KW-0238">DNA-binding</keyword>
<dbReference type="SMART" id="SM00895">
    <property type="entry name" value="FCD"/>
    <property type="match status" value="1"/>
</dbReference>
<dbReference type="EMBL" id="JAVDWR010000002">
    <property type="protein sequence ID" value="MDR7120205.1"/>
    <property type="molecule type" value="Genomic_DNA"/>
</dbReference>
<evidence type="ECO:0000256" key="3">
    <source>
        <dbReference type="ARBA" id="ARBA00023163"/>
    </source>
</evidence>
<evidence type="ECO:0000259" key="4">
    <source>
        <dbReference type="PROSITE" id="PS50949"/>
    </source>
</evidence>
<evidence type="ECO:0000256" key="2">
    <source>
        <dbReference type="ARBA" id="ARBA00023125"/>
    </source>
</evidence>
<reference evidence="5 6" key="1">
    <citation type="submission" date="2023-07" db="EMBL/GenBank/DDBJ databases">
        <title>Sorghum-associated microbial communities from plants grown in Nebraska, USA.</title>
        <authorList>
            <person name="Schachtman D."/>
        </authorList>
    </citation>
    <scope>NUCLEOTIDE SEQUENCE [LARGE SCALE GENOMIC DNA]</scope>
    <source>
        <strain evidence="5 6">4138</strain>
    </source>
</reference>
<dbReference type="InterPro" id="IPR036390">
    <property type="entry name" value="WH_DNA-bd_sf"/>
</dbReference>
<gene>
    <name evidence="5" type="ORF">J2W69_001134</name>
</gene>
<evidence type="ECO:0000313" key="6">
    <source>
        <dbReference type="Proteomes" id="UP001257909"/>
    </source>
</evidence>
<dbReference type="PANTHER" id="PTHR43537:SF41">
    <property type="entry name" value="TRANSCRIPTIONAL REGULATORY PROTEIN"/>
    <property type="match status" value="1"/>
</dbReference>